<keyword evidence="1" id="KW-0812">Transmembrane</keyword>
<name>A0A3M9NRE8_9BACT</name>
<keyword evidence="3" id="KW-1185">Reference proteome</keyword>
<evidence type="ECO:0000313" key="3">
    <source>
        <dbReference type="Proteomes" id="UP000267223"/>
    </source>
</evidence>
<evidence type="ECO:0000313" key="2">
    <source>
        <dbReference type="EMBL" id="RNI39877.1"/>
    </source>
</evidence>
<dbReference type="Proteomes" id="UP000267223">
    <property type="component" value="Unassembled WGS sequence"/>
</dbReference>
<organism evidence="2 3">
    <name type="scientific">Hanamia caeni</name>
    <dbReference type="NCBI Taxonomy" id="2294116"/>
    <lineage>
        <taxon>Bacteria</taxon>
        <taxon>Pseudomonadati</taxon>
        <taxon>Bacteroidota</taxon>
        <taxon>Chitinophagia</taxon>
        <taxon>Chitinophagales</taxon>
        <taxon>Chitinophagaceae</taxon>
        <taxon>Hanamia</taxon>
    </lineage>
</organism>
<reference evidence="2 3" key="1">
    <citation type="submission" date="2018-11" db="EMBL/GenBank/DDBJ databases">
        <title>Draft genome sequence of Ferruginibacter sp. BO-59.</title>
        <authorList>
            <person name="Im W.T."/>
        </authorList>
    </citation>
    <scope>NUCLEOTIDE SEQUENCE [LARGE SCALE GENOMIC DNA]</scope>
    <source>
        <strain evidence="2 3">BO-59</strain>
    </source>
</reference>
<protein>
    <submittedName>
        <fullName evidence="2">Uncharacterized protein</fullName>
    </submittedName>
</protein>
<dbReference type="EMBL" id="RJJR01000001">
    <property type="protein sequence ID" value="RNI39877.1"/>
    <property type="molecule type" value="Genomic_DNA"/>
</dbReference>
<feature type="transmembrane region" description="Helical" evidence="1">
    <location>
        <begin position="20"/>
        <end position="40"/>
    </location>
</feature>
<comment type="caution">
    <text evidence="2">The sequence shown here is derived from an EMBL/GenBank/DDBJ whole genome shotgun (WGS) entry which is preliminary data.</text>
</comment>
<proteinExistence type="predicted"/>
<keyword evidence="1" id="KW-1133">Transmembrane helix</keyword>
<sequence length="669" mass="75482">MIIEHNFNLMFVKSIFMKKIFIGTLTMLMSICCFCQNAFYDAKKLREFVITNEHGTIFNRSDEASVDSILSKYAYGALAGEKIRQYYRESPSPNPFIKDLIPTDWPSEEANVIKKDLIGNFSTSSIGSLNVTNIADGIAQFLIKRGKEELNVAFFNRMKEFLENPKYPECKTLFPVTTEFLENISAYRYAELIQSLREAFYKDLSNLTVSLNQLIDLPKYKELFKDLPEIRAAVRCSKIVSELSQSEKGILPDSLIHELADLPEWQGINSNLGNSLKLLDIFSQAVRENPNADNSLRWIKLSDLNNLIKDQITLRIFIGLIYQNVHHANIQFTTSSGSLRMDAFMADNVKTIYVISGLIENFSILANDVNRTIKDFRDKEISARLSNDDYYTYISKAINIIEYGFKVANTIKEGIIDDHYIVTARNSNELYKNIYTKNYNNAVMNAYTILDEIFNKIIKNSNLSNNLKNLGPKSEVIEKILKYGNFMASVIKAESGEDVQNALEAAALPAGSYSIKQKSVVNISINGYIGYAWDFNKAFKDLYARGVYAPVGINVTTGSIKKHGLSFTGFVSLLDVGAVAAYRLENGTTETLKQEVRLESIFSPSTQLLIELGGSPLAIGCGWRRTPKLFYSDNSSFITVLPKGVFNLSILIDIPIFTISNRPFEKKPE</sequence>
<evidence type="ECO:0000256" key="1">
    <source>
        <dbReference type="SAM" id="Phobius"/>
    </source>
</evidence>
<keyword evidence="1" id="KW-0472">Membrane</keyword>
<gene>
    <name evidence="2" type="ORF">EFY79_00815</name>
</gene>
<dbReference type="AlphaFoldDB" id="A0A3M9NRE8"/>
<accession>A0A3M9NRE8</accession>